<comment type="caution">
    <text evidence="1">The sequence shown here is derived from an EMBL/GenBank/DDBJ whole genome shotgun (WGS) entry which is preliminary data.</text>
</comment>
<organism evidence="1 2">
    <name type="scientific">Flagellimonas profundi</name>
    <dbReference type="NCBI Taxonomy" id="2915620"/>
    <lineage>
        <taxon>Bacteria</taxon>
        <taxon>Pseudomonadati</taxon>
        <taxon>Bacteroidota</taxon>
        <taxon>Flavobacteriia</taxon>
        <taxon>Flavobacteriales</taxon>
        <taxon>Flavobacteriaceae</taxon>
        <taxon>Flagellimonas</taxon>
    </lineage>
</organism>
<sequence length="213" mass="23989">MEKVVIISVFILGIANNLNAQFTQVELFTGLDKTDFTLYSSYPINEKNTLSIATLAFFQKFNKEANKGFDEAGVQPTLFWNINKSVAVGPSIYYNSFAGYAERLSARLILKNSRALFVIIPTVGHSEQKKAGYAEAFVQFQFNSPVNDKVSLWLNGQFLTIWDKFKTHSRSFQQLRAGVSFNGHQLGIGVDLDQYGPDPIEKSSLGMYYRKTL</sequence>
<name>A0ABS3FB00_9FLAO</name>
<protein>
    <recommendedName>
        <fullName evidence="3">DUF5020 domain-containing protein</fullName>
    </recommendedName>
</protein>
<keyword evidence="2" id="KW-1185">Reference proteome</keyword>
<dbReference type="EMBL" id="JAFLNM010000001">
    <property type="protein sequence ID" value="MBO0340340.1"/>
    <property type="molecule type" value="Genomic_DNA"/>
</dbReference>
<dbReference type="RefSeq" id="WP_207026050.1">
    <property type="nucleotide sequence ID" value="NZ_JAFLNM010000001.1"/>
</dbReference>
<evidence type="ECO:0008006" key="3">
    <source>
        <dbReference type="Google" id="ProtNLM"/>
    </source>
</evidence>
<evidence type="ECO:0000313" key="1">
    <source>
        <dbReference type="EMBL" id="MBO0340340.1"/>
    </source>
</evidence>
<accession>A0ABS3FB00</accession>
<dbReference type="Proteomes" id="UP000664807">
    <property type="component" value="Unassembled WGS sequence"/>
</dbReference>
<reference evidence="1 2" key="1">
    <citation type="submission" date="2021-03" db="EMBL/GenBank/DDBJ databases">
        <title>Muricauda lutimaris sp. nov. and Muricauda ruestringensis sp. nov, two marine members of the Flavobacteriaceae isolated from deep sea sediments of Western Pacific.</title>
        <authorList>
            <person name="Zhao S."/>
            <person name="Liu R."/>
        </authorList>
    </citation>
    <scope>NUCLEOTIDE SEQUENCE [LARGE SCALE GENOMIC DNA]</scope>
    <source>
        <strain evidence="1 2">BC31-3-A3</strain>
    </source>
</reference>
<evidence type="ECO:0000313" key="2">
    <source>
        <dbReference type="Proteomes" id="UP000664807"/>
    </source>
</evidence>
<proteinExistence type="predicted"/>
<gene>
    <name evidence="1" type="ORF">J0654_01735</name>
</gene>